<evidence type="ECO:0000313" key="3">
    <source>
        <dbReference type="Proteomes" id="UP000800200"/>
    </source>
</evidence>
<accession>A0A6A6ERI7</accession>
<feature type="signal peptide" evidence="1">
    <location>
        <begin position="1"/>
        <end position="16"/>
    </location>
</feature>
<keyword evidence="3" id="KW-1185">Reference proteome</keyword>
<evidence type="ECO:0000256" key="1">
    <source>
        <dbReference type="SAM" id="SignalP"/>
    </source>
</evidence>
<feature type="chain" id="PRO_5025465672" evidence="1">
    <location>
        <begin position="17"/>
        <end position="195"/>
    </location>
</feature>
<gene>
    <name evidence="2" type="ORF">K469DRAFT_709369</name>
</gene>
<keyword evidence="1" id="KW-0732">Signal</keyword>
<reference evidence="2" key="1">
    <citation type="journal article" date="2020" name="Stud. Mycol.">
        <title>101 Dothideomycetes genomes: a test case for predicting lifestyles and emergence of pathogens.</title>
        <authorList>
            <person name="Haridas S."/>
            <person name="Albert R."/>
            <person name="Binder M."/>
            <person name="Bloem J."/>
            <person name="Labutti K."/>
            <person name="Salamov A."/>
            <person name="Andreopoulos B."/>
            <person name="Baker S."/>
            <person name="Barry K."/>
            <person name="Bills G."/>
            <person name="Bluhm B."/>
            <person name="Cannon C."/>
            <person name="Castanera R."/>
            <person name="Culley D."/>
            <person name="Daum C."/>
            <person name="Ezra D."/>
            <person name="Gonzalez J."/>
            <person name="Henrissat B."/>
            <person name="Kuo A."/>
            <person name="Liang C."/>
            <person name="Lipzen A."/>
            <person name="Lutzoni F."/>
            <person name="Magnuson J."/>
            <person name="Mondo S."/>
            <person name="Nolan M."/>
            <person name="Ohm R."/>
            <person name="Pangilinan J."/>
            <person name="Park H.-J."/>
            <person name="Ramirez L."/>
            <person name="Alfaro M."/>
            <person name="Sun H."/>
            <person name="Tritt A."/>
            <person name="Yoshinaga Y."/>
            <person name="Zwiers L.-H."/>
            <person name="Turgeon B."/>
            <person name="Goodwin S."/>
            <person name="Spatafora J."/>
            <person name="Crous P."/>
            <person name="Grigoriev I."/>
        </authorList>
    </citation>
    <scope>NUCLEOTIDE SEQUENCE</scope>
    <source>
        <strain evidence="2">CBS 207.26</strain>
    </source>
</reference>
<evidence type="ECO:0000313" key="2">
    <source>
        <dbReference type="EMBL" id="KAF2193901.1"/>
    </source>
</evidence>
<dbReference type="EMBL" id="ML994612">
    <property type="protein sequence ID" value="KAF2193901.1"/>
    <property type="molecule type" value="Genomic_DNA"/>
</dbReference>
<sequence length="195" mass="21145">MFAKTILPLLVAAVAAAPTAPVERQEQELQPWQIRPLYTHSPSGRLGNDPHSTLNFTIHDPNTIRLQPGIRGWAVLPPVTVNCSAQWLTNEDVPWGVGIPCTAVDYGTWTFTMVPGSGEAGYGATTDFGLEFKQFRSVNVLGNLHERTFEGEGKFKVGVNLSGQCGGSGVCNWGLTETPYLVQQTLTQCAGELCR</sequence>
<dbReference type="Proteomes" id="UP000800200">
    <property type="component" value="Unassembled WGS sequence"/>
</dbReference>
<protein>
    <submittedName>
        <fullName evidence="2">Cell death in tomato 1</fullName>
    </submittedName>
</protein>
<dbReference type="AlphaFoldDB" id="A0A6A6ERI7"/>
<proteinExistence type="predicted"/>
<organism evidence="2 3">
    <name type="scientific">Zopfia rhizophila CBS 207.26</name>
    <dbReference type="NCBI Taxonomy" id="1314779"/>
    <lineage>
        <taxon>Eukaryota</taxon>
        <taxon>Fungi</taxon>
        <taxon>Dikarya</taxon>
        <taxon>Ascomycota</taxon>
        <taxon>Pezizomycotina</taxon>
        <taxon>Dothideomycetes</taxon>
        <taxon>Dothideomycetes incertae sedis</taxon>
        <taxon>Zopfiaceae</taxon>
        <taxon>Zopfia</taxon>
    </lineage>
</organism>
<name>A0A6A6ERI7_9PEZI</name>
<dbReference type="OrthoDB" id="5226619at2759"/>